<evidence type="ECO:0000313" key="2">
    <source>
        <dbReference type="EMBL" id="TNN54524.1"/>
    </source>
</evidence>
<proteinExistence type="predicted"/>
<evidence type="ECO:0000313" key="3">
    <source>
        <dbReference type="Proteomes" id="UP000314294"/>
    </source>
</evidence>
<dbReference type="Proteomes" id="UP000314294">
    <property type="component" value="Unassembled WGS sequence"/>
</dbReference>
<organism evidence="2 3">
    <name type="scientific">Liparis tanakae</name>
    <name type="common">Tanaka's snailfish</name>
    <dbReference type="NCBI Taxonomy" id="230148"/>
    <lineage>
        <taxon>Eukaryota</taxon>
        <taxon>Metazoa</taxon>
        <taxon>Chordata</taxon>
        <taxon>Craniata</taxon>
        <taxon>Vertebrata</taxon>
        <taxon>Euteleostomi</taxon>
        <taxon>Actinopterygii</taxon>
        <taxon>Neopterygii</taxon>
        <taxon>Teleostei</taxon>
        <taxon>Neoteleostei</taxon>
        <taxon>Acanthomorphata</taxon>
        <taxon>Eupercaria</taxon>
        <taxon>Perciformes</taxon>
        <taxon>Cottioidei</taxon>
        <taxon>Cottales</taxon>
        <taxon>Liparidae</taxon>
        <taxon>Liparis</taxon>
    </lineage>
</organism>
<keyword evidence="3" id="KW-1185">Reference proteome</keyword>
<name>A0A4Z2GP37_9TELE</name>
<dbReference type="AlphaFoldDB" id="A0A4Z2GP37"/>
<comment type="caution">
    <text evidence="2">The sequence shown here is derived from an EMBL/GenBank/DDBJ whole genome shotgun (WGS) entry which is preliminary data.</text>
</comment>
<feature type="region of interest" description="Disordered" evidence="1">
    <location>
        <begin position="120"/>
        <end position="154"/>
    </location>
</feature>
<gene>
    <name evidence="2" type="ORF">EYF80_035227</name>
</gene>
<feature type="compositionally biased region" description="Basic and acidic residues" evidence="1">
    <location>
        <begin position="120"/>
        <end position="130"/>
    </location>
</feature>
<reference evidence="2 3" key="1">
    <citation type="submission" date="2019-03" db="EMBL/GenBank/DDBJ databases">
        <title>First draft genome of Liparis tanakae, snailfish: a comprehensive survey of snailfish specific genes.</title>
        <authorList>
            <person name="Kim W."/>
            <person name="Song I."/>
            <person name="Jeong J.-H."/>
            <person name="Kim D."/>
            <person name="Kim S."/>
            <person name="Ryu S."/>
            <person name="Song J.Y."/>
            <person name="Lee S.K."/>
        </authorList>
    </citation>
    <scope>NUCLEOTIDE SEQUENCE [LARGE SCALE GENOMIC DNA]</scope>
    <source>
        <tissue evidence="2">Muscle</tissue>
    </source>
</reference>
<accession>A0A4Z2GP37</accession>
<protein>
    <submittedName>
        <fullName evidence="2">Uncharacterized protein</fullName>
    </submittedName>
</protein>
<evidence type="ECO:0000256" key="1">
    <source>
        <dbReference type="SAM" id="MobiDB-lite"/>
    </source>
</evidence>
<sequence length="203" mass="22553">MEQTLQAISLNLQSSNTRLDQHKQALVHHKEAEARQQKEATRQQAELAAQRERMVHQHTLLTSQRDIFHVTAAAVLAEGGPTASLSAVLAVVLLQLLGCDKERREEKFHTNYDTIMKHLDDDKDQEESHRQAAASSCEPHPPAEPQQRSSSRWGRASDAWLSRGSLCSGKRTMVAQPFQEQVLGVKTQHMVTAASSVALVLHG</sequence>
<dbReference type="EMBL" id="SRLO01000481">
    <property type="protein sequence ID" value="TNN54524.1"/>
    <property type="molecule type" value="Genomic_DNA"/>
</dbReference>